<dbReference type="InterPro" id="IPR001633">
    <property type="entry name" value="EAL_dom"/>
</dbReference>
<dbReference type="GO" id="GO:0071111">
    <property type="term" value="F:cyclic-guanylate-specific phosphodiesterase activity"/>
    <property type="evidence" value="ECO:0007669"/>
    <property type="project" value="InterPro"/>
</dbReference>
<protein>
    <submittedName>
        <fullName evidence="4">Membrane bound c-di-GMP receptor LapD</fullName>
    </submittedName>
</protein>
<feature type="domain" description="GGDEF" evidence="3">
    <location>
        <begin position="265"/>
        <end position="396"/>
    </location>
</feature>
<dbReference type="InterPro" id="IPR043128">
    <property type="entry name" value="Rev_trsase/Diguanyl_cyclase"/>
</dbReference>
<name>R1IQ61_9GAMM</name>
<proteinExistence type="predicted"/>
<dbReference type="SMART" id="SM00304">
    <property type="entry name" value="HAMP"/>
    <property type="match status" value="1"/>
</dbReference>
<dbReference type="InterPro" id="IPR003660">
    <property type="entry name" value="HAMP_dom"/>
</dbReference>
<keyword evidence="5" id="KW-1185">Reference proteome</keyword>
<accession>R1IQ61</accession>
<feature type="domain" description="EAL" evidence="1">
    <location>
        <begin position="403"/>
        <end position="649"/>
    </location>
</feature>
<dbReference type="PANTHER" id="PTHR33121">
    <property type="entry name" value="CYCLIC DI-GMP PHOSPHODIESTERASE PDEF"/>
    <property type="match status" value="1"/>
</dbReference>
<dbReference type="AlphaFoldDB" id="R1IQ61"/>
<dbReference type="Gene3D" id="6.20.270.20">
    <property type="entry name" value="LapD/MoxY periplasmic domain"/>
    <property type="match status" value="1"/>
</dbReference>
<dbReference type="GO" id="GO:0007165">
    <property type="term" value="P:signal transduction"/>
    <property type="evidence" value="ECO:0007669"/>
    <property type="project" value="InterPro"/>
</dbReference>
<evidence type="ECO:0000259" key="1">
    <source>
        <dbReference type="PROSITE" id="PS50883"/>
    </source>
</evidence>
<evidence type="ECO:0000259" key="3">
    <source>
        <dbReference type="PROSITE" id="PS50887"/>
    </source>
</evidence>
<evidence type="ECO:0000259" key="2">
    <source>
        <dbReference type="PROSITE" id="PS50885"/>
    </source>
</evidence>
<organism evidence="4 5">
    <name type="scientific">Grimontia indica</name>
    <dbReference type="NCBI Taxonomy" id="1056512"/>
    <lineage>
        <taxon>Bacteria</taxon>
        <taxon>Pseudomonadati</taxon>
        <taxon>Pseudomonadota</taxon>
        <taxon>Gammaproteobacteria</taxon>
        <taxon>Vibrionales</taxon>
        <taxon>Vibrionaceae</taxon>
        <taxon>Grimontia</taxon>
    </lineage>
</organism>
<sequence length="649" mass="72257">MTITNKITLVVAATLILLCTAMAYAEFTINLAFIQQEMQSHANSALQNLSAALVPILETGDLEKSDRFFSAVMSKDALVSQVTLQWIFDGELQNWVNEDALQQKAPVWFSSLGFIEPIWMTTTVRNSWTELATLSIQIPSDSANLALWELLRSFIVSAVTLVAAATLIVRFTLGRMLSPIKTITKEAKRIAKLDFSGHLPSPKASDLSELTHTFNDMSSQLQSLFETLNEEISALRTKYLFDEGSGLPNRSFLTRQTESWLSDGDCGVLMLINLNWLEKIDPSRGTKSLNDCLRSMSKAFGKILPQSNDAMVARLGKSEIAILIPSVHEKQARAYLSEIIRAVNGEIISNGIPTAKGFTIGITENHADDTMSSIMARANTALTQAEATDSVFVFSSTEQEYTQEQLDQTLRTSIEEKLVELTVQPVFSRASHEVQHYEVFAKLQLNDEFIPANKLISDLSRLSLAQHFDRCVITQVISLLEKDKNNGPYSINLTADSTRDPEFLKWLTSTLTINKLKDRLFVEFAEAIACNHPKDCERACRNLSDAGLRYGIDRFGQHLSSVSYLRTLKPAFVKLDHSFIQNAEDDGNLLLLKPMIKMASSLGVEVIASAIEYKQQLARFNEISICAYFGYISPPVPIGSERKSLVKIA</sequence>
<dbReference type="Pfam" id="PF00563">
    <property type="entry name" value="EAL"/>
    <property type="match status" value="1"/>
</dbReference>
<dbReference type="SMART" id="SM00267">
    <property type="entry name" value="GGDEF"/>
    <property type="match status" value="1"/>
</dbReference>
<dbReference type="InterPro" id="IPR032244">
    <property type="entry name" value="LapD_MoxY_N"/>
</dbReference>
<dbReference type="PROSITE" id="PS50887">
    <property type="entry name" value="GGDEF"/>
    <property type="match status" value="1"/>
</dbReference>
<dbReference type="SUPFAM" id="SSF158472">
    <property type="entry name" value="HAMP domain-like"/>
    <property type="match status" value="1"/>
</dbReference>
<keyword evidence="4" id="KW-0675">Receptor</keyword>
<dbReference type="GO" id="GO:0016020">
    <property type="term" value="C:membrane"/>
    <property type="evidence" value="ECO:0007669"/>
    <property type="project" value="InterPro"/>
</dbReference>
<dbReference type="PROSITE" id="PS50883">
    <property type="entry name" value="EAL"/>
    <property type="match status" value="1"/>
</dbReference>
<evidence type="ECO:0000313" key="4">
    <source>
        <dbReference type="EMBL" id="EOD77485.1"/>
    </source>
</evidence>
<dbReference type="InterPro" id="IPR035919">
    <property type="entry name" value="EAL_sf"/>
</dbReference>
<dbReference type="Pfam" id="PF00990">
    <property type="entry name" value="GGDEF"/>
    <property type="match status" value="1"/>
</dbReference>
<dbReference type="Pfam" id="PF00672">
    <property type="entry name" value="HAMP"/>
    <property type="match status" value="1"/>
</dbReference>
<dbReference type="PANTHER" id="PTHR33121:SF79">
    <property type="entry name" value="CYCLIC DI-GMP PHOSPHODIESTERASE PDED-RELATED"/>
    <property type="match status" value="1"/>
</dbReference>
<reference evidence="4 5" key="1">
    <citation type="journal article" date="2014" name="PLoS ONE">
        <title>Grimontia indica AK16(T), sp. nov., Isolated from a Seawater Sample Reports the Presence of Pathogenic Genes Similar to Vibrio Genus.</title>
        <authorList>
            <person name="Singh A."/>
            <person name="Vaidya B."/>
            <person name="Khatri I."/>
            <person name="Srinivas T.N."/>
            <person name="Subramanian S."/>
            <person name="Korpole S."/>
            <person name="Pinnaka A.K."/>
        </authorList>
    </citation>
    <scope>NUCLEOTIDE SEQUENCE [LARGE SCALE GENOMIC DNA]</scope>
    <source>
        <strain evidence="4 5">AK16</strain>
    </source>
</reference>
<dbReference type="SUPFAM" id="SSF55073">
    <property type="entry name" value="Nucleotide cyclase"/>
    <property type="match status" value="1"/>
</dbReference>
<dbReference type="Gene3D" id="1.10.8.500">
    <property type="entry name" value="HAMP domain in histidine kinase"/>
    <property type="match status" value="1"/>
</dbReference>
<dbReference type="Pfam" id="PF16448">
    <property type="entry name" value="LapD_MoxY_N"/>
    <property type="match status" value="1"/>
</dbReference>
<dbReference type="InterPro" id="IPR042461">
    <property type="entry name" value="LapD_MoxY_peri_C"/>
</dbReference>
<dbReference type="InterPro" id="IPR029787">
    <property type="entry name" value="Nucleotide_cyclase"/>
</dbReference>
<dbReference type="SUPFAM" id="SSF141868">
    <property type="entry name" value="EAL domain-like"/>
    <property type="match status" value="1"/>
</dbReference>
<dbReference type="Gene3D" id="3.20.20.450">
    <property type="entry name" value="EAL domain"/>
    <property type="match status" value="1"/>
</dbReference>
<dbReference type="CDD" id="cd01948">
    <property type="entry name" value="EAL"/>
    <property type="match status" value="1"/>
</dbReference>
<dbReference type="EMBL" id="ANFM02000050">
    <property type="protein sequence ID" value="EOD77485.1"/>
    <property type="molecule type" value="Genomic_DNA"/>
</dbReference>
<comment type="caution">
    <text evidence="4">The sequence shown here is derived from an EMBL/GenBank/DDBJ whole genome shotgun (WGS) entry which is preliminary data.</text>
</comment>
<dbReference type="RefSeq" id="WP_002541900.1">
    <property type="nucleotide sequence ID" value="NZ_ANFM02000050.1"/>
</dbReference>
<dbReference type="eggNOG" id="COG5001">
    <property type="taxonomic scope" value="Bacteria"/>
</dbReference>
<evidence type="ECO:0000313" key="5">
    <source>
        <dbReference type="Proteomes" id="UP000011223"/>
    </source>
</evidence>
<feature type="domain" description="HAMP" evidence="2">
    <location>
        <begin position="174"/>
        <end position="226"/>
    </location>
</feature>
<dbReference type="Proteomes" id="UP000011223">
    <property type="component" value="Unassembled WGS sequence"/>
</dbReference>
<dbReference type="PROSITE" id="PS50885">
    <property type="entry name" value="HAMP"/>
    <property type="match status" value="1"/>
</dbReference>
<dbReference type="InterPro" id="IPR000160">
    <property type="entry name" value="GGDEF_dom"/>
</dbReference>
<dbReference type="SMART" id="SM00052">
    <property type="entry name" value="EAL"/>
    <property type="match status" value="1"/>
</dbReference>
<dbReference type="Gene3D" id="3.30.70.270">
    <property type="match status" value="1"/>
</dbReference>
<dbReference type="CDD" id="cd06225">
    <property type="entry name" value="HAMP"/>
    <property type="match status" value="1"/>
</dbReference>
<dbReference type="InterPro" id="IPR050706">
    <property type="entry name" value="Cyclic-di-GMP_PDE-like"/>
</dbReference>
<gene>
    <name evidence="4" type="ORF">D515_03818</name>
</gene>